<protein>
    <submittedName>
        <fullName evidence="1">Uncharacterized protein</fullName>
    </submittedName>
</protein>
<proteinExistence type="predicted"/>
<feature type="non-terminal residue" evidence="1">
    <location>
        <position position="1"/>
    </location>
</feature>
<sequence>DFFWCWPVKNKNKKSDKYWKLLEIRENIGERVASFDRSDKSVVVGIELLKDLIKYWKYLVQ</sequence>
<dbReference type="AlphaFoldDB" id="X1CAV1"/>
<name>X1CAV1_9ZZZZ</name>
<evidence type="ECO:0000313" key="1">
    <source>
        <dbReference type="EMBL" id="GAH05296.1"/>
    </source>
</evidence>
<dbReference type="EMBL" id="BART01020748">
    <property type="protein sequence ID" value="GAH05296.1"/>
    <property type="molecule type" value="Genomic_DNA"/>
</dbReference>
<comment type="caution">
    <text evidence="1">The sequence shown here is derived from an EMBL/GenBank/DDBJ whole genome shotgun (WGS) entry which is preliminary data.</text>
</comment>
<reference evidence="1" key="1">
    <citation type="journal article" date="2014" name="Front. Microbiol.">
        <title>High frequency of phylogenetically diverse reductive dehalogenase-homologous genes in deep subseafloor sedimentary metagenomes.</title>
        <authorList>
            <person name="Kawai M."/>
            <person name="Futagami T."/>
            <person name="Toyoda A."/>
            <person name="Takaki Y."/>
            <person name="Nishi S."/>
            <person name="Hori S."/>
            <person name="Arai W."/>
            <person name="Tsubouchi T."/>
            <person name="Morono Y."/>
            <person name="Uchiyama I."/>
            <person name="Ito T."/>
            <person name="Fujiyama A."/>
            <person name="Inagaki F."/>
            <person name="Takami H."/>
        </authorList>
    </citation>
    <scope>NUCLEOTIDE SEQUENCE</scope>
    <source>
        <strain evidence="1">Expedition CK06-06</strain>
    </source>
</reference>
<gene>
    <name evidence="1" type="ORF">S01H4_38472</name>
</gene>
<organism evidence="1">
    <name type="scientific">marine sediment metagenome</name>
    <dbReference type="NCBI Taxonomy" id="412755"/>
    <lineage>
        <taxon>unclassified sequences</taxon>
        <taxon>metagenomes</taxon>
        <taxon>ecological metagenomes</taxon>
    </lineage>
</organism>
<accession>X1CAV1</accession>